<evidence type="ECO:0000313" key="2">
    <source>
        <dbReference type="EMBL" id="EEQ63711.1"/>
    </source>
</evidence>
<proteinExistence type="predicted"/>
<dbReference type="HOGENOM" id="CLU_2368996_0_0_7"/>
<feature type="transmembrane region" description="Helical" evidence="1">
    <location>
        <begin position="36"/>
        <end position="54"/>
    </location>
</feature>
<protein>
    <submittedName>
        <fullName evidence="2">Uncharacterized protein</fullName>
    </submittedName>
</protein>
<keyword evidence="1" id="KW-0472">Membrane</keyword>
<dbReference type="Proteomes" id="UP000003953">
    <property type="component" value="Unassembled WGS sequence"/>
</dbReference>
<keyword evidence="1" id="KW-1133">Transmembrane helix</keyword>
<feature type="transmembrane region" description="Helical" evidence="1">
    <location>
        <begin position="60"/>
        <end position="78"/>
    </location>
</feature>
<name>C5F0B7_9HELI</name>
<dbReference type="EMBL" id="DS990443">
    <property type="protein sequence ID" value="EEQ63711.1"/>
    <property type="molecule type" value="Genomic_DNA"/>
</dbReference>
<gene>
    <name evidence="2" type="ORF">HPMG_01168</name>
</gene>
<keyword evidence="3" id="KW-1185">Reference proteome</keyword>
<evidence type="ECO:0000313" key="3">
    <source>
        <dbReference type="Proteomes" id="UP000003953"/>
    </source>
</evidence>
<keyword evidence="1" id="KW-0812">Transmembrane</keyword>
<organism evidence="2 3">
    <name type="scientific">Helicobacter pullorum MIT 98-5489</name>
    <dbReference type="NCBI Taxonomy" id="537972"/>
    <lineage>
        <taxon>Bacteria</taxon>
        <taxon>Pseudomonadati</taxon>
        <taxon>Campylobacterota</taxon>
        <taxon>Epsilonproteobacteria</taxon>
        <taxon>Campylobacterales</taxon>
        <taxon>Helicobacteraceae</taxon>
        <taxon>Helicobacter</taxon>
    </lineage>
</organism>
<evidence type="ECO:0000256" key="1">
    <source>
        <dbReference type="SAM" id="Phobius"/>
    </source>
</evidence>
<dbReference type="AlphaFoldDB" id="C5F0B7"/>
<accession>C5F0B7</accession>
<sequence length="95" mass="10746">MIFCFLCGQKNPFLRLLFGVLNLFERIKMLESICNTLRNIGICIFSSGFFLIQFSNTTDGAWFSIVEGIVLIFVGSAGELKSQKLSDKINKKDKK</sequence>
<reference evidence="3" key="1">
    <citation type="journal article" date="2014" name="Genome Announc.">
        <title>Draft genome sequences of six enterohepatic helicobacter species isolated from humans and one from rhesus macaques.</title>
        <authorList>
            <person name="Shen Z."/>
            <person name="Sheh A."/>
            <person name="Young S.K."/>
            <person name="Abouelliel A."/>
            <person name="Ward D.V."/>
            <person name="Earl A.M."/>
            <person name="Fox J.G."/>
        </authorList>
    </citation>
    <scope>NUCLEOTIDE SEQUENCE [LARGE SCALE GENOMIC DNA]</scope>
    <source>
        <strain evidence="3">MIT 98-5489</strain>
    </source>
</reference>